<dbReference type="InterPro" id="IPR036390">
    <property type="entry name" value="WH_DNA-bd_sf"/>
</dbReference>
<dbReference type="InterPro" id="IPR000835">
    <property type="entry name" value="HTH_MarR-typ"/>
</dbReference>
<evidence type="ECO:0000256" key="2">
    <source>
        <dbReference type="ARBA" id="ARBA00023125"/>
    </source>
</evidence>
<dbReference type="GO" id="GO:0003677">
    <property type="term" value="F:DNA binding"/>
    <property type="evidence" value="ECO:0007669"/>
    <property type="project" value="UniProtKB-KW"/>
</dbReference>
<dbReference type="STRING" id="479433.Caci_1929"/>
<evidence type="ECO:0000313" key="6">
    <source>
        <dbReference type="Proteomes" id="UP000000851"/>
    </source>
</evidence>
<dbReference type="PANTHER" id="PTHR42756:SF1">
    <property type="entry name" value="TRANSCRIPTIONAL REPRESSOR OF EMRAB OPERON"/>
    <property type="match status" value="1"/>
</dbReference>
<dbReference type="Gene3D" id="1.10.10.10">
    <property type="entry name" value="Winged helix-like DNA-binding domain superfamily/Winged helix DNA-binding domain"/>
    <property type="match status" value="1"/>
</dbReference>
<evidence type="ECO:0000256" key="1">
    <source>
        <dbReference type="ARBA" id="ARBA00023015"/>
    </source>
</evidence>
<proteinExistence type="predicted"/>
<gene>
    <name evidence="5" type="ordered locus">Caci_1929</name>
</gene>
<accession>C7QEF8</accession>
<keyword evidence="2" id="KW-0238">DNA-binding</keyword>
<dbReference type="Proteomes" id="UP000000851">
    <property type="component" value="Chromosome"/>
</dbReference>
<dbReference type="RefSeq" id="WP_012786142.1">
    <property type="nucleotide sequence ID" value="NC_013131.1"/>
</dbReference>
<dbReference type="PANTHER" id="PTHR42756">
    <property type="entry name" value="TRANSCRIPTIONAL REGULATOR, MARR"/>
    <property type="match status" value="1"/>
</dbReference>
<dbReference type="PRINTS" id="PR00598">
    <property type="entry name" value="HTHMARR"/>
</dbReference>
<feature type="domain" description="HTH marR-type" evidence="4">
    <location>
        <begin position="16"/>
        <end position="149"/>
    </location>
</feature>
<evidence type="ECO:0000259" key="4">
    <source>
        <dbReference type="PROSITE" id="PS50995"/>
    </source>
</evidence>
<dbReference type="HOGENOM" id="CLU_083287_4_2_11"/>
<dbReference type="OrthoDB" id="4826718at2"/>
<dbReference type="SUPFAM" id="SSF46785">
    <property type="entry name" value="Winged helix' DNA-binding domain"/>
    <property type="match status" value="1"/>
</dbReference>
<protein>
    <submittedName>
        <fullName evidence="5">Transcriptional regulator, MarR family</fullName>
    </submittedName>
</protein>
<sequence length="149" mass="16537">MPAHHDRISRAPDRIKDRPTWLISRAFARSSALLSSGFEAHGAGLRSHHYRLLAALEQSGPASQADLGRDTGIDRSDVTAALAELEARRFVDRKVDPRHRRRNVVTLTTEGADELRRLDAVLDDIQAAVLAPLTDAEQRLFLDLLSRVA</sequence>
<keyword evidence="6" id="KW-1185">Reference proteome</keyword>
<dbReference type="InParanoid" id="C7QEF8"/>
<name>C7QEF8_CATAD</name>
<dbReference type="PROSITE" id="PS50995">
    <property type="entry name" value="HTH_MARR_2"/>
    <property type="match status" value="1"/>
</dbReference>
<dbReference type="KEGG" id="cai:Caci_1929"/>
<dbReference type="eggNOG" id="COG1846">
    <property type="taxonomic scope" value="Bacteria"/>
</dbReference>
<evidence type="ECO:0000256" key="3">
    <source>
        <dbReference type="ARBA" id="ARBA00023163"/>
    </source>
</evidence>
<evidence type="ECO:0000313" key="5">
    <source>
        <dbReference type="EMBL" id="ACU70849.1"/>
    </source>
</evidence>
<keyword evidence="1" id="KW-0805">Transcription regulation</keyword>
<dbReference type="EMBL" id="CP001700">
    <property type="protein sequence ID" value="ACU70849.1"/>
    <property type="molecule type" value="Genomic_DNA"/>
</dbReference>
<dbReference type="SMART" id="SM00347">
    <property type="entry name" value="HTH_MARR"/>
    <property type="match status" value="1"/>
</dbReference>
<reference evidence="5 6" key="1">
    <citation type="journal article" date="2009" name="Stand. Genomic Sci.">
        <title>Complete genome sequence of Catenulispora acidiphila type strain (ID 139908).</title>
        <authorList>
            <person name="Copeland A."/>
            <person name="Lapidus A."/>
            <person name="Glavina Del Rio T."/>
            <person name="Nolan M."/>
            <person name="Lucas S."/>
            <person name="Chen F."/>
            <person name="Tice H."/>
            <person name="Cheng J.F."/>
            <person name="Bruce D."/>
            <person name="Goodwin L."/>
            <person name="Pitluck S."/>
            <person name="Mikhailova N."/>
            <person name="Pati A."/>
            <person name="Ivanova N."/>
            <person name="Mavromatis K."/>
            <person name="Chen A."/>
            <person name="Palaniappan K."/>
            <person name="Chain P."/>
            <person name="Land M."/>
            <person name="Hauser L."/>
            <person name="Chang Y.J."/>
            <person name="Jeffries C.D."/>
            <person name="Chertkov O."/>
            <person name="Brettin T."/>
            <person name="Detter J.C."/>
            <person name="Han C."/>
            <person name="Ali Z."/>
            <person name="Tindall B.J."/>
            <person name="Goker M."/>
            <person name="Bristow J."/>
            <person name="Eisen J.A."/>
            <person name="Markowitz V."/>
            <person name="Hugenholtz P."/>
            <person name="Kyrpides N.C."/>
            <person name="Klenk H.P."/>
        </authorList>
    </citation>
    <scope>NUCLEOTIDE SEQUENCE [LARGE SCALE GENOMIC DNA]</scope>
    <source>
        <strain evidence="6">DSM 44928 / JCM 14897 / NBRC 102108 / NRRL B-24433 / ID139908</strain>
    </source>
</reference>
<dbReference type="GO" id="GO:0003700">
    <property type="term" value="F:DNA-binding transcription factor activity"/>
    <property type="evidence" value="ECO:0007669"/>
    <property type="project" value="InterPro"/>
</dbReference>
<keyword evidence="3" id="KW-0804">Transcription</keyword>
<dbReference type="Pfam" id="PF12802">
    <property type="entry name" value="MarR_2"/>
    <property type="match status" value="1"/>
</dbReference>
<dbReference type="InterPro" id="IPR036388">
    <property type="entry name" value="WH-like_DNA-bd_sf"/>
</dbReference>
<dbReference type="AlphaFoldDB" id="C7QEF8"/>
<organism evidence="5 6">
    <name type="scientific">Catenulispora acidiphila (strain DSM 44928 / JCM 14897 / NBRC 102108 / NRRL B-24433 / ID139908)</name>
    <dbReference type="NCBI Taxonomy" id="479433"/>
    <lineage>
        <taxon>Bacteria</taxon>
        <taxon>Bacillati</taxon>
        <taxon>Actinomycetota</taxon>
        <taxon>Actinomycetes</taxon>
        <taxon>Catenulisporales</taxon>
        <taxon>Catenulisporaceae</taxon>
        <taxon>Catenulispora</taxon>
    </lineage>
</organism>